<dbReference type="Proteomes" id="UP000293874">
    <property type="component" value="Unassembled WGS sequence"/>
</dbReference>
<sequence length="81" mass="9525">MGLLAFCLFPELEKPGKLGSQREMNAGWKMNRRGRIFFGRWWGKMGQGNMAGLLRLHFQGQLFIIPLLHKLEVRQFFFPED</sequence>
<accession>A0A4Q7MFR1</accession>
<reference evidence="1 2" key="1">
    <citation type="submission" date="2019-02" db="EMBL/GenBank/DDBJ databases">
        <title>Genomic Encyclopedia of Type Strains, Phase IV (KMG-IV): sequencing the most valuable type-strain genomes for metagenomic binning, comparative biology and taxonomic classification.</title>
        <authorList>
            <person name="Goeker M."/>
        </authorList>
    </citation>
    <scope>NUCLEOTIDE SEQUENCE [LARGE SCALE GENOMIC DNA]</scope>
    <source>
        <strain evidence="1 2">DSM 18116</strain>
    </source>
</reference>
<organism evidence="1 2">
    <name type="scientific">Pseudobacter ginsenosidimutans</name>
    <dbReference type="NCBI Taxonomy" id="661488"/>
    <lineage>
        <taxon>Bacteria</taxon>
        <taxon>Pseudomonadati</taxon>
        <taxon>Bacteroidota</taxon>
        <taxon>Chitinophagia</taxon>
        <taxon>Chitinophagales</taxon>
        <taxon>Chitinophagaceae</taxon>
        <taxon>Pseudobacter</taxon>
    </lineage>
</organism>
<evidence type="ECO:0000313" key="2">
    <source>
        <dbReference type="Proteomes" id="UP000293874"/>
    </source>
</evidence>
<dbReference type="AlphaFoldDB" id="A0A4Q7MFR1"/>
<dbReference type="EMBL" id="SGXA01000004">
    <property type="protein sequence ID" value="RZS67016.1"/>
    <property type="molecule type" value="Genomic_DNA"/>
</dbReference>
<proteinExistence type="predicted"/>
<keyword evidence="2" id="KW-1185">Reference proteome</keyword>
<gene>
    <name evidence="1" type="ORF">EV199_5400</name>
</gene>
<protein>
    <submittedName>
        <fullName evidence="1">Uncharacterized protein</fullName>
    </submittedName>
</protein>
<name>A0A4Q7MFR1_9BACT</name>
<evidence type="ECO:0000313" key="1">
    <source>
        <dbReference type="EMBL" id="RZS67016.1"/>
    </source>
</evidence>
<comment type="caution">
    <text evidence="1">The sequence shown here is derived from an EMBL/GenBank/DDBJ whole genome shotgun (WGS) entry which is preliminary data.</text>
</comment>